<name>A0A1Y0B3D4_9LAMI</name>
<dbReference type="AlphaFoldDB" id="A0A1Y0B3D4"/>
<sequence length="105" mass="12232">MTPMGKLKGARRPSDFIEGTREARVLVVLQVFPPFFFLKKHTYKLHHEIRIDLAKKPAFSGTSVLLGPKGSVWKDHRETQVRKWQLLHSAAKHRSNLQLHIQWNI</sequence>
<accession>A0A1Y0B3D4</accession>
<protein>
    <submittedName>
        <fullName evidence="1">Uncharacterized protein</fullName>
    </submittedName>
</protein>
<organism evidence="1">
    <name type="scientific">Utricularia reniformis</name>
    <dbReference type="NCBI Taxonomy" id="192314"/>
    <lineage>
        <taxon>Eukaryota</taxon>
        <taxon>Viridiplantae</taxon>
        <taxon>Streptophyta</taxon>
        <taxon>Embryophyta</taxon>
        <taxon>Tracheophyta</taxon>
        <taxon>Spermatophyta</taxon>
        <taxon>Magnoliopsida</taxon>
        <taxon>eudicotyledons</taxon>
        <taxon>Gunneridae</taxon>
        <taxon>Pentapetalae</taxon>
        <taxon>asterids</taxon>
        <taxon>lamiids</taxon>
        <taxon>Lamiales</taxon>
        <taxon>Lentibulariaceae</taxon>
        <taxon>Utricularia</taxon>
    </lineage>
</organism>
<reference evidence="1" key="1">
    <citation type="submission" date="2017-03" db="EMBL/GenBank/DDBJ databases">
        <title>The mitochondrial genome of the carnivorous plant Utricularia reniformis (Lentibulariaceae): structure, comparative analysis and evolutionary landmarks.</title>
        <authorList>
            <person name="Silva S.R."/>
            <person name="Alvarenga D.O."/>
            <person name="Michael T.P."/>
            <person name="Miranda V.F.O."/>
            <person name="Varani A.M."/>
        </authorList>
    </citation>
    <scope>NUCLEOTIDE SEQUENCE</scope>
</reference>
<proteinExistence type="predicted"/>
<keyword evidence="1" id="KW-0496">Mitochondrion</keyword>
<dbReference type="EMBL" id="KY774314">
    <property type="protein sequence ID" value="ART31859.1"/>
    <property type="molecule type" value="Genomic_DNA"/>
</dbReference>
<geneLocation type="mitochondrion" evidence="1"/>
<gene>
    <name evidence="1" type="ORF">AEK19_MT1677</name>
</gene>
<evidence type="ECO:0000313" key="1">
    <source>
        <dbReference type="EMBL" id="ART31859.1"/>
    </source>
</evidence>